<dbReference type="InterPro" id="IPR024726">
    <property type="entry name" value="FhuF_C"/>
</dbReference>
<gene>
    <name evidence="4" type="primary">fhuF</name>
    <name evidence="4" type="ORF">HBH25_00300</name>
</gene>
<proteinExistence type="predicted"/>
<evidence type="ECO:0000256" key="1">
    <source>
        <dbReference type="SAM" id="Phobius"/>
    </source>
</evidence>
<dbReference type="EMBL" id="JAAVJI010000001">
    <property type="protein sequence ID" value="NJO99312.1"/>
    <property type="molecule type" value="Genomic_DNA"/>
</dbReference>
<keyword evidence="1" id="KW-0812">Transmembrane</keyword>
<dbReference type="RefSeq" id="WP_168080364.1">
    <property type="nucleotide sequence ID" value="NZ_JAAVJI010000001.1"/>
</dbReference>
<comment type="caution">
    <text evidence="4">The sequence shown here is derived from an EMBL/GenBank/DDBJ whole genome shotgun (WGS) entry which is preliminary data.</text>
</comment>
<accession>A0ABX0YB20</accession>
<feature type="domain" description="Aerobactin siderophore biosynthesis IucA/IucC-like C-terminal" evidence="2">
    <location>
        <begin position="119"/>
        <end position="211"/>
    </location>
</feature>
<keyword evidence="5" id="KW-1185">Reference proteome</keyword>
<name>A0ABX0YB20_9PSED</name>
<dbReference type="Pfam" id="PF11575">
    <property type="entry name" value="FhuF_C"/>
    <property type="match status" value="1"/>
</dbReference>
<evidence type="ECO:0000259" key="2">
    <source>
        <dbReference type="Pfam" id="PF06276"/>
    </source>
</evidence>
<evidence type="ECO:0000313" key="4">
    <source>
        <dbReference type="EMBL" id="NJO99312.1"/>
    </source>
</evidence>
<organism evidence="4 5">
    <name type="scientific">Pseudomonas quercus</name>
    <dbReference type="NCBI Taxonomy" id="2722792"/>
    <lineage>
        <taxon>Bacteria</taxon>
        <taxon>Pseudomonadati</taxon>
        <taxon>Pseudomonadota</taxon>
        <taxon>Gammaproteobacteria</taxon>
        <taxon>Pseudomonadales</taxon>
        <taxon>Pseudomonadaceae</taxon>
        <taxon>Pseudomonas</taxon>
    </lineage>
</organism>
<dbReference type="InterPro" id="IPR022770">
    <property type="entry name" value="IucA/IucC-like_C"/>
</dbReference>
<protein>
    <submittedName>
        <fullName evidence="4">Siderophore-iron reductase FhuF</fullName>
    </submittedName>
</protein>
<evidence type="ECO:0000259" key="3">
    <source>
        <dbReference type="Pfam" id="PF11575"/>
    </source>
</evidence>
<keyword evidence="1" id="KW-0472">Membrane</keyword>
<feature type="domain" description="Ferric siderophore reductase C-terminal" evidence="3">
    <location>
        <begin position="238"/>
        <end position="259"/>
    </location>
</feature>
<sequence length="295" mass="32886">MDFPTLLARPALAELRAYCTFQDDGRRRVGGQVLLDPQALALELARSAELDHQAGERTVSTGAALAAFTQAPPGRNLHSRAYASEWSIYLAGTLLYLVAVPALLVRAVPNLSLASLRFDPQGYPKQVLLAPTLVVASDVRSRYGALLEEVFPAMVEGLHQASGVSRDILWVNIASRIDTVFLALAEHLPSLAEAALAERAQLLEAPLSLDGRSPNPYRNAFLFHQDVHPLAPQRLRVRRNCCLRYAFEDHFKYCTTCPLLKKRPMAERQAHFERLAEHDHDHDHDHDHEGPHHEP</sequence>
<dbReference type="InterPro" id="IPR008090">
    <property type="entry name" value="Fe_iron_reduct"/>
</dbReference>
<feature type="transmembrane region" description="Helical" evidence="1">
    <location>
        <begin position="86"/>
        <end position="108"/>
    </location>
</feature>
<dbReference type="Proteomes" id="UP000746535">
    <property type="component" value="Unassembled WGS sequence"/>
</dbReference>
<evidence type="ECO:0000313" key="5">
    <source>
        <dbReference type="Proteomes" id="UP000746535"/>
    </source>
</evidence>
<reference evidence="4 5" key="1">
    <citation type="submission" date="2020-03" db="EMBL/GenBank/DDBJ databases">
        <authorList>
            <person name="Wang L."/>
            <person name="He N."/>
            <person name="Li Y."/>
            <person name="Fang Y."/>
            <person name="Zhang F."/>
        </authorList>
    </citation>
    <scope>NUCLEOTIDE SEQUENCE [LARGE SCALE GENOMIC DNA]</scope>
    <source>
        <strain evidence="5">hsmgli-8</strain>
    </source>
</reference>
<keyword evidence="1" id="KW-1133">Transmembrane helix</keyword>
<dbReference type="NCBIfam" id="TIGR03951">
    <property type="entry name" value="Fe_III_red_FhuF"/>
    <property type="match status" value="1"/>
</dbReference>
<dbReference type="Pfam" id="PF06276">
    <property type="entry name" value="FhuF"/>
    <property type="match status" value="1"/>
</dbReference>